<evidence type="ECO:0000313" key="11">
    <source>
        <dbReference type="Proteomes" id="UP000199628"/>
    </source>
</evidence>
<dbReference type="PANTHER" id="PTHR30614">
    <property type="entry name" value="MEMBRANE COMPONENT OF AMINO ACID ABC TRANSPORTER"/>
    <property type="match status" value="1"/>
</dbReference>
<keyword evidence="7 8" id="KW-0472">Membrane</keyword>
<dbReference type="STRING" id="639004.SAMN04488239_103382"/>
<dbReference type="Pfam" id="PF00528">
    <property type="entry name" value="BPD_transp_1"/>
    <property type="match status" value="1"/>
</dbReference>
<evidence type="ECO:0000256" key="1">
    <source>
        <dbReference type="ARBA" id="ARBA00004429"/>
    </source>
</evidence>
<dbReference type="PANTHER" id="PTHR30614:SF41">
    <property type="entry name" value="INNER MEMBRANE AMINO-ACID ABC TRANSPORTER PERMEASE PROTEIN YHDY"/>
    <property type="match status" value="1"/>
</dbReference>
<evidence type="ECO:0000256" key="3">
    <source>
        <dbReference type="ARBA" id="ARBA00022448"/>
    </source>
</evidence>
<evidence type="ECO:0000313" key="10">
    <source>
        <dbReference type="EMBL" id="SDC78417.1"/>
    </source>
</evidence>
<dbReference type="InterPro" id="IPR010065">
    <property type="entry name" value="AA_ABC_transptr_permease_3TM"/>
</dbReference>
<dbReference type="InterPro" id="IPR035906">
    <property type="entry name" value="MetI-like_sf"/>
</dbReference>
<dbReference type="AlphaFoldDB" id="A0A1G6PG39"/>
<proteinExistence type="inferred from homology"/>
<dbReference type="EMBL" id="FMZV01000003">
    <property type="protein sequence ID" value="SDC78417.1"/>
    <property type="molecule type" value="Genomic_DNA"/>
</dbReference>
<keyword evidence="5 8" id="KW-0812">Transmembrane</keyword>
<organism evidence="10 11">
    <name type="scientific">Ruegeria marina</name>
    <dbReference type="NCBI Taxonomy" id="639004"/>
    <lineage>
        <taxon>Bacteria</taxon>
        <taxon>Pseudomonadati</taxon>
        <taxon>Pseudomonadota</taxon>
        <taxon>Alphaproteobacteria</taxon>
        <taxon>Rhodobacterales</taxon>
        <taxon>Roseobacteraceae</taxon>
        <taxon>Ruegeria</taxon>
    </lineage>
</organism>
<feature type="transmembrane region" description="Helical" evidence="8">
    <location>
        <begin position="398"/>
        <end position="417"/>
    </location>
</feature>
<dbReference type="CDD" id="cd06261">
    <property type="entry name" value="TM_PBP2"/>
    <property type="match status" value="1"/>
</dbReference>
<name>A0A1G6PG39_9RHOB</name>
<keyword evidence="11" id="KW-1185">Reference proteome</keyword>
<feature type="transmembrane region" description="Helical" evidence="8">
    <location>
        <begin position="296"/>
        <end position="316"/>
    </location>
</feature>
<keyword evidence="4" id="KW-1003">Cell membrane</keyword>
<dbReference type="Proteomes" id="UP000199628">
    <property type="component" value="Unassembled WGS sequence"/>
</dbReference>
<dbReference type="SUPFAM" id="SSF161098">
    <property type="entry name" value="MetI-like"/>
    <property type="match status" value="1"/>
</dbReference>
<evidence type="ECO:0000256" key="2">
    <source>
        <dbReference type="ARBA" id="ARBA00010072"/>
    </source>
</evidence>
<dbReference type="NCBIfam" id="TIGR01726">
    <property type="entry name" value="HEQRo_perm_3TM"/>
    <property type="match status" value="1"/>
</dbReference>
<reference evidence="11" key="1">
    <citation type="submission" date="2016-10" db="EMBL/GenBank/DDBJ databases">
        <authorList>
            <person name="Varghese N."/>
            <person name="Submissions S."/>
        </authorList>
    </citation>
    <scope>NUCLEOTIDE SEQUENCE [LARGE SCALE GENOMIC DNA]</scope>
    <source>
        <strain evidence="11">CGMCC 1.9108</strain>
    </source>
</reference>
<feature type="transmembrane region" description="Helical" evidence="8">
    <location>
        <begin position="186"/>
        <end position="205"/>
    </location>
</feature>
<dbReference type="GO" id="GO:0022857">
    <property type="term" value="F:transmembrane transporter activity"/>
    <property type="evidence" value="ECO:0007669"/>
    <property type="project" value="InterPro"/>
</dbReference>
<sequence>MSEQHAHDVAFVRTEFVPESPPPGVASGPVKWMRENLFASPANSVLTLLSIYAIYLILSPTLPWILNGVWTASSLSECREILNGTSGACFAVLTERWPQLLYGFKYPADEYWRPTLAFVLLFIAAAPVLFFDLPRKLLIFTGLYPFLAFWLIWGGTILTPLLALAGCVVGGLVYQRLVASNFAAGFFGGIVAALVVWTLGGVLIPEGASDNALLPAVPSRDLGGFMLNMMLGVTCVSLSLPIGIALALGRQSSMPLIKWICVVFIEFIRGVPLITLLFVASVMLSYFFPPESTVDLFLRVVIMITMFSSAYIAEVIRGGLAALPRGQYEAADSLGLDYAQAMRLIILPQALKISIPGIVNVAVGLFKDTTLVSVISMFDLVGMIRGPILASTEWNGVYWELLGFAAALFFVVCYGISQYSQWLERRLATDHR</sequence>
<feature type="domain" description="ABC transmembrane type-1" evidence="9">
    <location>
        <begin position="225"/>
        <end position="420"/>
    </location>
</feature>
<feature type="transmembrane region" description="Helical" evidence="8">
    <location>
        <begin position="111"/>
        <end position="130"/>
    </location>
</feature>
<dbReference type="GO" id="GO:0006865">
    <property type="term" value="P:amino acid transport"/>
    <property type="evidence" value="ECO:0007669"/>
    <property type="project" value="TreeGrafter"/>
</dbReference>
<evidence type="ECO:0000256" key="5">
    <source>
        <dbReference type="ARBA" id="ARBA00022692"/>
    </source>
</evidence>
<dbReference type="OrthoDB" id="9771188at2"/>
<evidence type="ECO:0000256" key="6">
    <source>
        <dbReference type="ARBA" id="ARBA00022989"/>
    </source>
</evidence>
<protein>
    <submittedName>
        <fullName evidence="10">L-glutamine ABC transporter membrane protein /L-glutamate ABC transporter membrane protein /L-aspartate ABC transporter membrane protein /L-asparagine ABC transporter membrane protein</fullName>
    </submittedName>
</protein>
<dbReference type="InterPro" id="IPR000515">
    <property type="entry name" value="MetI-like"/>
</dbReference>
<evidence type="ECO:0000256" key="4">
    <source>
        <dbReference type="ARBA" id="ARBA00022475"/>
    </source>
</evidence>
<dbReference type="InterPro" id="IPR043429">
    <property type="entry name" value="ArtM/GltK/GlnP/TcyL/YhdX-like"/>
</dbReference>
<feature type="transmembrane region" description="Helical" evidence="8">
    <location>
        <begin position="225"/>
        <end position="248"/>
    </location>
</feature>
<comment type="similarity">
    <text evidence="2">Belongs to the binding-protein-dependent transport system permease family. HisMQ subfamily.</text>
</comment>
<dbReference type="RefSeq" id="WP_093028950.1">
    <property type="nucleotide sequence ID" value="NZ_FMZV01000003.1"/>
</dbReference>
<evidence type="ECO:0000259" key="9">
    <source>
        <dbReference type="PROSITE" id="PS50928"/>
    </source>
</evidence>
<gene>
    <name evidence="10" type="ORF">SAMN04488239_103382</name>
</gene>
<evidence type="ECO:0000256" key="8">
    <source>
        <dbReference type="RuleBase" id="RU363032"/>
    </source>
</evidence>
<comment type="subcellular location">
    <subcellularLocation>
        <location evidence="1">Cell inner membrane</location>
        <topology evidence="1">Multi-pass membrane protein</topology>
    </subcellularLocation>
    <subcellularLocation>
        <location evidence="8">Cell membrane</location>
        <topology evidence="8">Multi-pass membrane protein</topology>
    </subcellularLocation>
</comment>
<feature type="transmembrane region" description="Helical" evidence="8">
    <location>
        <begin position="353"/>
        <end position="378"/>
    </location>
</feature>
<keyword evidence="6 8" id="KW-1133">Transmembrane helix</keyword>
<dbReference type="PROSITE" id="PS50928">
    <property type="entry name" value="ABC_TM1"/>
    <property type="match status" value="1"/>
</dbReference>
<dbReference type="GO" id="GO:0043190">
    <property type="term" value="C:ATP-binding cassette (ABC) transporter complex"/>
    <property type="evidence" value="ECO:0007669"/>
    <property type="project" value="InterPro"/>
</dbReference>
<accession>A0A1G6PG39</accession>
<evidence type="ECO:0000256" key="7">
    <source>
        <dbReference type="ARBA" id="ARBA00023136"/>
    </source>
</evidence>
<dbReference type="Gene3D" id="1.10.3720.10">
    <property type="entry name" value="MetI-like"/>
    <property type="match status" value="1"/>
</dbReference>
<keyword evidence="3 8" id="KW-0813">Transport</keyword>
<feature type="transmembrane region" description="Helical" evidence="8">
    <location>
        <begin position="260"/>
        <end position="284"/>
    </location>
</feature>